<dbReference type="Gene3D" id="1.10.560.10">
    <property type="entry name" value="GroEL-like equatorial domain"/>
    <property type="match status" value="1"/>
</dbReference>
<comment type="similarity">
    <text evidence="1 3">Belongs to the chaperonin (HSP60) family.</text>
</comment>
<dbReference type="GO" id="GO:0005524">
    <property type="term" value="F:ATP binding"/>
    <property type="evidence" value="ECO:0007669"/>
    <property type="project" value="InterPro"/>
</dbReference>
<dbReference type="PANTHER" id="PTHR45633">
    <property type="entry name" value="60 KDA HEAT SHOCK PROTEIN, MITOCHONDRIAL"/>
    <property type="match status" value="1"/>
</dbReference>
<dbReference type="AlphaFoldDB" id="A0A2G9IAG1"/>
<keyword evidence="2" id="KW-0143">Chaperone</keyword>
<dbReference type="InterPro" id="IPR001844">
    <property type="entry name" value="Cpn60/GroEL"/>
</dbReference>
<accession>A0A2G9IAG1</accession>
<dbReference type="PRINTS" id="PR00298">
    <property type="entry name" value="CHAPERONIN60"/>
</dbReference>
<proteinExistence type="inferred from homology"/>
<dbReference type="InterPro" id="IPR027410">
    <property type="entry name" value="TCP-1-like_intermed_sf"/>
</dbReference>
<reference evidence="5" key="1">
    <citation type="journal article" date="2018" name="Gigascience">
        <title>Genome assembly of the Pink Ipe (Handroanthus impetiginosus, Bignoniaceae), a highly valued, ecologically keystone Neotropical timber forest tree.</title>
        <authorList>
            <person name="Silva-Junior O.B."/>
            <person name="Grattapaglia D."/>
            <person name="Novaes E."/>
            <person name="Collevatti R.G."/>
        </authorList>
    </citation>
    <scope>NUCLEOTIDE SEQUENCE [LARGE SCALE GENOMIC DNA]</scope>
    <source>
        <strain evidence="5">cv. UFG-1</strain>
    </source>
</reference>
<protein>
    <submittedName>
        <fullName evidence="4">Mitochondrial chaperonin, Cpn60/Hsp60p</fullName>
    </submittedName>
</protein>
<keyword evidence="5" id="KW-1185">Reference proteome</keyword>
<evidence type="ECO:0000313" key="5">
    <source>
        <dbReference type="Proteomes" id="UP000231279"/>
    </source>
</evidence>
<dbReference type="Pfam" id="PF00118">
    <property type="entry name" value="Cpn60_TCP1"/>
    <property type="match status" value="1"/>
</dbReference>
<dbReference type="SUPFAM" id="SSF54849">
    <property type="entry name" value="GroEL-intermediate domain like"/>
    <property type="match status" value="1"/>
</dbReference>
<dbReference type="FunFam" id="3.50.7.10:FF:000001">
    <property type="entry name" value="60 kDa chaperonin"/>
    <property type="match status" value="1"/>
</dbReference>
<sequence>MIKSGLLAIANGANPVSLKKGMEKTVKELVKSLKEMSYAVKGSDDIEAVASLSAGNDEYIGKLIAKAIDKIGLDGVILVESSSSSETFAIVEEGMKIDKGYISPDFVTNKDKSIVEFENARVLVTDQIISTVEQIVPLLEKATQLSVPLLIVAQDISLQVLETLVINKMQGMLNTAVVECPGPPVGDIRKAILQDISLMTGADFISGDLGLTLEAATSDQLGIAQKVTITSDSTTIVADPSTKAEIQARIMQIKKDLAETDNKQVANMLRERIAKLCGGVCRMKVGAHTEIELEDRKLRIEDAKRATFAAMAEGVVPGGGATFVHLSKQIPVIKKDFLDPDEQIGADIVGMALVAPAELIAANAGVDGAAVVERVRANDDSRVGYNAVSGRYEDLMAAGVIDPCRDSRCALQNAVSVAGVILNTQAILAEKTKKPKRLYPEIPGISP</sequence>
<dbReference type="InterPro" id="IPR002423">
    <property type="entry name" value="Cpn60/GroEL/TCP-1"/>
</dbReference>
<dbReference type="SUPFAM" id="SSF52029">
    <property type="entry name" value="GroEL apical domain-like"/>
    <property type="match status" value="1"/>
</dbReference>
<dbReference type="GO" id="GO:0042026">
    <property type="term" value="P:protein refolding"/>
    <property type="evidence" value="ECO:0007669"/>
    <property type="project" value="InterPro"/>
</dbReference>
<comment type="caution">
    <text evidence="4">The sequence shown here is derived from an EMBL/GenBank/DDBJ whole genome shotgun (WGS) entry which is preliminary data.</text>
</comment>
<dbReference type="EMBL" id="NKXS01000053">
    <property type="protein sequence ID" value="PIN26734.1"/>
    <property type="molecule type" value="Genomic_DNA"/>
</dbReference>
<dbReference type="InterPro" id="IPR027413">
    <property type="entry name" value="GROEL-like_equatorial_sf"/>
</dbReference>
<evidence type="ECO:0000256" key="2">
    <source>
        <dbReference type="ARBA" id="ARBA00023186"/>
    </source>
</evidence>
<dbReference type="NCBIfam" id="NF000592">
    <property type="entry name" value="PRK00013.1"/>
    <property type="match status" value="1"/>
</dbReference>
<dbReference type="InterPro" id="IPR027409">
    <property type="entry name" value="GroEL-like_apical_dom_sf"/>
</dbReference>
<evidence type="ECO:0000313" key="4">
    <source>
        <dbReference type="EMBL" id="PIN26734.1"/>
    </source>
</evidence>
<dbReference type="Gene3D" id="3.50.7.10">
    <property type="entry name" value="GroEL"/>
    <property type="match status" value="1"/>
</dbReference>
<dbReference type="Gene3D" id="3.30.260.10">
    <property type="entry name" value="TCP-1-like chaperonin intermediate domain"/>
    <property type="match status" value="1"/>
</dbReference>
<dbReference type="Proteomes" id="UP000231279">
    <property type="component" value="Unassembled WGS sequence"/>
</dbReference>
<name>A0A2G9IAG1_9LAMI</name>
<evidence type="ECO:0000256" key="3">
    <source>
        <dbReference type="RuleBase" id="RU000418"/>
    </source>
</evidence>
<evidence type="ECO:0000256" key="1">
    <source>
        <dbReference type="ARBA" id="ARBA00006607"/>
    </source>
</evidence>
<dbReference type="NCBIfam" id="NF009487">
    <property type="entry name" value="PRK12849.1"/>
    <property type="match status" value="1"/>
</dbReference>
<organism evidence="4 5">
    <name type="scientific">Handroanthus impetiginosus</name>
    <dbReference type="NCBI Taxonomy" id="429701"/>
    <lineage>
        <taxon>Eukaryota</taxon>
        <taxon>Viridiplantae</taxon>
        <taxon>Streptophyta</taxon>
        <taxon>Embryophyta</taxon>
        <taxon>Tracheophyta</taxon>
        <taxon>Spermatophyta</taxon>
        <taxon>Magnoliopsida</taxon>
        <taxon>eudicotyledons</taxon>
        <taxon>Gunneridae</taxon>
        <taxon>Pentapetalae</taxon>
        <taxon>asterids</taxon>
        <taxon>lamiids</taxon>
        <taxon>Lamiales</taxon>
        <taxon>Bignoniaceae</taxon>
        <taxon>Crescentiina</taxon>
        <taxon>Tabebuia alliance</taxon>
        <taxon>Handroanthus</taxon>
    </lineage>
</organism>
<gene>
    <name evidence="4" type="ORF">CDL12_00512</name>
</gene>
<dbReference type="STRING" id="429701.A0A2G9IAG1"/>
<dbReference type="SUPFAM" id="SSF48592">
    <property type="entry name" value="GroEL equatorial domain-like"/>
    <property type="match status" value="1"/>
</dbReference>
<dbReference type="OrthoDB" id="1733909at2759"/>
<dbReference type="GO" id="GO:0140662">
    <property type="term" value="F:ATP-dependent protein folding chaperone"/>
    <property type="evidence" value="ECO:0007669"/>
    <property type="project" value="InterPro"/>
</dbReference>